<dbReference type="PANTHER" id="PTHR44227:SF3">
    <property type="entry name" value="PROTEIN O-MANNOSYL-TRANSFERASE TMTC4"/>
    <property type="match status" value="1"/>
</dbReference>
<dbReference type="SMART" id="SM00028">
    <property type="entry name" value="TPR"/>
    <property type="match status" value="6"/>
</dbReference>
<dbReference type="Pfam" id="PF13432">
    <property type="entry name" value="TPR_16"/>
    <property type="match status" value="2"/>
</dbReference>
<accession>A0ABS1E268</accession>
<feature type="signal peptide" evidence="3">
    <location>
        <begin position="1"/>
        <end position="37"/>
    </location>
</feature>
<comment type="caution">
    <text evidence="4">The sequence shown here is derived from an EMBL/GenBank/DDBJ whole genome shotgun (WGS) entry which is preliminary data.</text>
</comment>
<feature type="chain" id="PRO_5046148509" description="Tetratricopeptide repeat protein" evidence="3">
    <location>
        <begin position="38"/>
        <end position="611"/>
    </location>
</feature>
<keyword evidence="5" id="KW-1185">Reference proteome</keyword>
<dbReference type="PROSITE" id="PS51257">
    <property type="entry name" value="PROKAR_LIPOPROTEIN"/>
    <property type="match status" value="1"/>
</dbReference>
<proteinExistence type="predicted"/>
<dbReference type="PANTHER" id="PTHR44227">
    <property type="match status" value="1"/>
</dbReference>
<dbReference type="Proteomes" id="UP001041814">
    <property type="component" value="Unassembled WGS sequence"/>
</dbReference>
<evidence type="ECO:0008006" key="6">
    <source>
        <dbReference type="Google" id="ProtNLM"/>
    </source>
</evidence>
<evidence type="ECO:0000256" key="2">
    <source>
        <dbReference type="ARBA" id="ARBA00022803"/>
    </source>
</evidence>
<dbReference type="Gene3D" id="1.25.40.10">
    <property type="entry name" value="Tetratricopeptide repeat domain"/>
    <property type="match status" value="2"/>
</dbReference>
<sequence length="611" mass="67464">MRHYVEMPRRLFAAAPRLHRQRLLAAALGLAAACAWAQDAAPAAGAAASQPVRNSTLDAPLFYQLMIGELQLREGDPGAAYQVILDAARRSQDETLFRRAVEIALQARAGEEALSATRAWRAAVPTSQEALRTELQILSALNRLDQAADPLRALLLLAPASERSSLIAAVPRFLQRAADQAHGARLVEQVLTPYLEAPDTRVAAQVAIGRAWLAGGDPARALDLVRQAHAADPAAQGPVLLALELLPTRPEVEPIVVEYLARPQSEFGLRLLYARALTATQRYAEALRQMEIVTQQRPELAPPYLTLGALYLDLKQPVPGEKALRRYLELTAEQAPAPTPPADTAGDDEDVAAVPAQGRIQAWLMLASSAEQRGDYQAAEAWLALIDDPQRALEVQARRSTLLARQGRVDEARRLLQAVPERGPQDARSKLDAEASMLREVKRWQEAYEVTAQALQREPDDPELLYEQSMLADKLGRSDEMEQLLRRVIVLKPDNAHAYNALGYSLADRGERLPEARDLIARALELSPNDPFITDSLGWVEYRLGNRAEALRLLQRAYTSRPDAEIAAHLGEVLWAEGRQDEARRIWAEARARDAGNEVLAETLKRLKVTR</sequence>
<reference evidence="4" key="1">
    <citation type="submission" date="2017-08" db="EMBL/GenBank/DDBJ databases">
        <authorList>
            <person name="Imhoff J.F."/>
            <person name="Rahn T."/>
            <person name="Kuenzel S."/>
            <person name="Neulinger S.C."/>
        </authorList>
    </citation>
    <scope>NUCLEOTIDE SEQUENCE</scope>
    <source>
        <strain evidence="4">IM 151</strain>
    </source>
</reference>
<keyword evidence="3" id="KW-0732">Signal</keyword>
<dbReference type="InterPro" id="IPR011990">
    <property type="entry name" value="TPR-like_helical_dom_sf"/>
</dbReference>
<evidence type="ECO:0000313" key="4">
    <source>
        <dbReference type="EMBL" id="MBK1715813.1"/>
    </source>
</evidence>
<dbReference type="EMBL" id="NRRU01000160">
    <property type="protein sequence ID" value="MBK1715813.1"/>
    <property type="molecule type" value="Genomic_DNA"/>
</dbReference>
<keyword evidence="2" id="KW-0802">TPR repeat</keyword>
<evidence type="ECO:0000256" key="1">
    <source>
        <dbReference type="ARBA" id="ARBA00022737"/>
    </source>
</evidence>
<evidence type="ECO:0000313" key="5">
    <source>
        <dbReference type="Proteomes" id="UP001041814"/>
    </source>
</evidence>
<dbReference type="SUPFAM" id="SSF48452">
    <property type="entry name" value="TPR-like"/>
    <property type="match status" value="2"/>
</dbReference>
<evidence type="ECO:0000256" key="3">
    <source>
        <dbReference type="SAM" id="SignalP"/>
    </source>
</evidence>
<name>A0ABS1E268_RUBGE</name>
<protein>
    <recommendedName>
        <fullName evidence="6">Tetratricopeptide repeat protein</fullName>
    </recommendedName>
</protein>
<reference evidence="4" key="2">
    <citation type="journal article" date="2020" name="Microorganisms">
        <title>Osmotic Adaptation and Compatible Solute Biosynthesis of Phototrophic Bacteria as Revealed from Genome Analyses.</title>
        <authorList>
            <person name="Imhoff J.F."/>
            <person name="Rahn T."/>
            <person name="Kunzel S."/>
            <person name="Keller A."/>
            <person name="Neulinger S.C."/>
        </authorList>
    </citation>
    <scope>NUCLEOTIDE SEQUENCE</scope>
    <source>
        <strain evidence="4">IM 151</strain>
    </source>
</reference>
<keyword evidence="1" id="KW-0677">Repeat</keyword>
<organism evidence="4 5">
    <name type="scientific">Rubrivivax gelatinosus</name>
    <name type="common">Rhodocyclus gelatinosus</name>
    <name type="synonym">Rhodopseudomonas gelatinosa</name>
    <dbReference type="NCBI Taxonomy" id="28068"/>
    <lineage>
        <taxon>Bacteria</taxon>
        <taxon>Pseudomonadati</taxon>
        <taxon>Pseudomonadota</taxon>
        <taxon>Betaproteobacteria</taxon>
        <taxon>Burkholderiales</taxon>
        <taxon>Sphaerotilaceae</taxon>
        <taxon>Rubrivivax</taxon>
    </lineage>
</organism>
<gene>
    <name evidence="4" type="ORF">CKO43_23990</name>
</gene>
<dbReference type="InterPro" id="IPR019734">
    <property type="entry name" value="TPR_rpt"/>
</dbReference>
<dbReference type="InterPro" id="IPR052346">
    <property type="entry name" value="O-mannosyl-transferase_TMTC"/>
</dbReference>